<dbReference type="AlphaFoldDB" id="A0A6A5XJW0"/>
<dbReference type="Proteomes" id="UP000799778">
    <property type="component" value="Unassembled WGS sequence"/>
</dbReference>
<dbReference type="InterPro" id="IPR050131">
    <property type="entry name" value="Peptidase_S8_subtilisin-like"/>
</dbReference>
<reference evidence="9" key="1">
    <citation type="journal article" date="2020" name="Stud. Mycol.">
        <title>101 Dothideomycetes genomes: a test case for predicting lifestyles and emergence of pathogens.</title>
        <authorList>
            <person name="Haridas S."/>
            <person name="Albert R."/>
            <person name="Binder M."/>
            <person name="Bloem J."/>
            <person name="Labutti K."/>
            <person name="Salamov A."/>
            <person name="Andreopoulos B."/>
            <person name="Baker S."/>
            <person name="Barry K."/>
            <person name="Bills G."/>
            <person name="Bluhm B."/>
            <person name="Cannon C."/>
            <person name="Castanera R."/>
            <person name="Culley D."/>
            <person name="Daum C."/>
            <person name="Ezra D."/>
            <person name="Gonzalez J."/>
            <person name="Henrissat B."/>
            <person name="Kuo A."/>
            <person name="Liang C."/>
            <person name="Lipzen A."/>
            <person name="Lutzoni F."/>
            <person name="Magnuson J."/>
            <person name="Mondo S."/>
            <person name="Nolan M."/>
            <person name="Ohm R."/>
            <person name="Pangilinan J."/>
            <person name="Park H.-J."/>
            <person name="Ramirez L."/>
            <person name="Alfaro M."/>
            <person name="Sun H."/>
            <person name="Tritt A."/>
            <person name="Yoshinaga Y."/>
            <person name="Zwiers L.-H."/>
            <person name="Turgeon B."/>
            <person name="Goodwin S."/>
            <person name="Spatafora J."/>
            <person name="Crous P."/>
            <person name="Grigoriev I."/>
        </authorList>
    </citation>
    <scope>NUCLEOTIDE SEQUENCE</scope>
    <source>
        <strain evidence="9">CBS 175.79</strain>
    </source>
</reference>
<evidence type="ECO:0000256" key="7">
    <source>
        <dbReference type="SAM" id="SignalP"/>
    </source>
</evidence>
<feature type="active site" description="Charge relay system" evidence="5">
    <location>
        <position position="202"/>
    </location>
</feature>
<dbReference type="PROSITE" id="PS00137">
    <property type="entry name" value="SUBTILASE_HIS"/>
    <property type="match status" value="1"/>
</dbReference>
<feature type="active site" description="Charge relay system" evidence="5">
    <location>
        <position position="171"/>
    </location>
</feature>
<dbReference type="Gene3D" id="3.40.50.200">
    <property type="entry name" value="Peptidase S8/S53 domain"/>
    <property type="match status" value="1"/>
</dbReference>
<dbReference type="InterPro" id="IPR036852">
    <property type="entry name" value="Peptidase_S8/S53_dom_sf"/>
</dbReference>
<feature type="active site" description="Charge relay system" evidence="5">
    <location>
        <position position="369"/>
    </location>
</feature>
<dbReference type="EMBL" id="ML978071">
    <property type="protein sequence ID" value="KAF2013087.1"/>
    <property type="molecule type" value="Genomic_DNA"/>
</dbReference>
<evidence type="ECO:0000313" key="10">
    <source>
        <dbReference type="Proteomes" id="UP000799778"/>
    </source>
</evidence>
<dbReference type="PROSITE" id="PS51892">
    <property type="entry name" value="SUBTILASE"/>
    <property type="match status" value="1"/>
</dbReference>
<comment type="similarity">
    <text evidence="1 5 6">Belongs to the peptidase S8 family.</text>
</comment>
<dbReference type="SUPFAM" id="SSF52743">
    <property type="entry name" value="Subtilisin-like"/>
    <property type="match status" value="1"/>
</dbReference>
<dbReference type="InterPro" id="IPR000209">
    <property type="entry name" value="Peptidase_S8/S53_dom"/>
</dbReference>
<evidence type="ECO:0000256" key="1">
    <source>
        <dbReference type="ARBA" id="ARBA00011073"/>
    </source>
</evidence>
<protein>
    <submittedName>
        <fullName evidence="9">Subtilisin-like protein</fullName>
    </submittedName>
</protein>
<dbReference type="CDD" id="cd04077">
    <property type="entry name" value="Peptidases_S8_PCSK9_ProteinaseK_like"/>
    <property type="match status" value="1"/>
</dbReference>
<evidence type="ECO:0000256" key="2">
    <source>
        <dbReference type="ARBA" id="ARBA00022670"/>
    </source>
</evidence>
<evidence type="ECO:0000259" key="8">
    <source>
        <dbReference type="Pfam" id="PF00082"/>
    </source>
</evidence>
<dbReference type="InterPro" id="IPR015500">
    <property type="entry name" value="Peptidase_S8_subtilisin-rel"/>
</dbReference>
<feature type="signal peptide" evidence="7">
    <location>
        <begin position="1"/>
        <end position="19"/>
    </location>
</feature>
<evidence type="ECO:0000313" key="9">
    <source>
        <dbReference type="EMBL" id="KAF2013087.1"/>
    </source>
</evidence>
<dbReference type="GO" id="GO:0006508">
    <property type="term" value="P:proteolysis"/>
    <property type="evidence" value="ECO:0007669"/>
    <property type="project" value="UniProtKB-KW"/>
</dbReference>
<organism evidence="9 10">
    <name type="scientific">Aaosphaeria arxii CBS 175.79</name>
    <dbReference type="NCBI Taxonomy" id="1450172"/>
    <lineage>
        <taxon>Eukaryota</taxon>
        <taxon>Fungi</taxon>
        <taxon>Dikarya</taxon>
        <taxon>Ascomycota</taxon>
        <taxon>Pezizomycotina</taxon>
        <taxon>Dothideomycetes</taxon>
        <taxon>Pleosporomycetidae</taxon>
        <taxon>Pleosporales</taxon>
        <taxon>Pleosporales incertae sedis</taxon>
        <taxon>Aaosphaeria</taxon>
    </lineage>
</organism>
<evidence type="ECO:0000256" key="5">
    <source>
        <dbReference type="PROSITE-ProRule" id="PRU01240"/>
    </source>
</evidence>
<keyword evidence="4 5" id="KW-0720">Serine protease</keyword>
<dbReference type="FunFam" id="3.40.50.200:FF:000007">
    <property type="entry name" value="Subtilisin-like serine protease"/>
    <property type="match status" value="1"/>
</dbReference>
<keyword evidence="10" id="KW-1185">Reference proteome</keyword>
<keyword evidence="3 5" id="KW-0378">Hydrolase</keyword>
<dbReference type="RefSeq" id="XP_033381426.1">
    <property type="nucleotide sequence ID" value="XM_033522157.1"/>
</dbReference>
<dbReference type="InterPro" id="IPR023828">
    <property type="entry name" value="Peptidase_S8_Ser-AS"/>
</dbReference>
<dbReference type="PROSITE" id="PS00138">
    <property type="entry name" value="SUBTILASE_SER"/>
    <property type="match status" value="1"/>
</dbReference>
<dbReference type="InterPro" id="IPR022398">
    <property type="entry name" value="Peptidase_S8_His-AS"/>
</dbReference>
<evidence type="ECO:0000256" key="3">
    <source>
        <dbReference type="ARBA" id="ARBA00022801"/>
    </source>
</evidence>
<dbReference type="PRINTS" id="PR00723">
    <property type="entry name" value="SUBTILISIN"/>
</dbReference>
<evidence type="ECO:0000256" key="4">
    <source>
        <dbReference type="ARBA" id="ARBA00022825"/>
    </source>
</evidence>
<feature type="chain" id="PRO_5025462092" evidence="7">
    <location>
        <begin position="20"/>
        <end position="479"/>
    </location>
</feature>
<feature type="domain" description="Peptidase S8/S53" evidence="8">
    <location>
        <begin position="162"/>
        <end position="407"/>
    </location>
</feature>
<dbReference type="PROSITE" id="PS00136">
    <property type="entry name" value="SUBTILASE_ASP"/>
    <property type="match status" value="1"/>
</dbReference>
<dbReference type="InterPro" id="IPR023827">
    <property type="entry name" value="Peptidase_S8_Asp-AS"/>
</dbReference>
<dbReference type="GeneID" id="54279554"/>
<evidence type="ECO:0000256" key="6">
    <source>
        <dbReference type="RuleBase" id="RU003355"/>
    </source>
</evidence>
<proteinExistence type="inferred from homology"/>
<gene>
    <name evidence="9" type="ORF">BU24DRAFT_229523</name>
</gene>
<name>A0A6A5XJW0_9PLEO</name>
<sequence>MKLSTSLFAFLASITVVSAAQNEGYISKETKSNAQQLPPSRDFIAMYNVTSRDAAELRIKEVIEKLEAKLPKHKRGLTNIRTFSNNRTAGAVVSNHGHEGCMGAVADIAEVAMVEEAVDIQSFVTQKINTTWGLQRISNSAGASGNPVARDYTYSFEDEQLGAGVDIYVVDTGVRKSHAVFTGRAQEDEFSFNVTAADGDGHGTHCAGTAAGARFGVAQGANVFAVKVLGDDGSGSSSDTILGIDWVINNHEKRKQELGDKFVGSIMSMSWGLQGTAEAVDRIILGASEAGIHISVAAGNDGTDACLSTPSHNGGANSNVVTVGSVNIQNQVSGFSNIGPCVDIYAPGEDIVSSWNTGDNIINTLSGTSMACPHTTGVMAYLMAQDKSLGQNPAALKAKLLETARKNAFVGNTAGSANLLLSNGVDGGVTARRLMKNYVVPKRDGKRSAGGSFASWASNVVRRVDEKWELHSAVTQLRF</sequence>
<keyword evidence="2 5" id="KW-0645">Protease</keyword>
<dbReference type="GO" id="GO:0004252">
    <property type="term" value="F:serine-type endopeptidase activity"/>
    <property type="evidence" value="ECO:0007669"/>
    <property type="project" value="UniProtKB-UniRule"/>
</dbReference>
<dbReference type="Pfam" id="PF00082">
    <property type="entry name" value="Peptidase_S8"/>
    <property type="match status" value="1"/>
</dbReference>
<dbReference type="PANTHER" id="PTHR43806">
    <property type="entry name" value="PEPTIDASE S8"/>
    <property type="match status" value="1"/>
</dbReference>
<keyword evidence="7" id="KW-0732">Signal</keyword>
<dbReference type="OrthoDB" id="206201at2759"/>
<accession>A0A6A5XJW0</accession>
<dbReference type="PANTHER" id="PTHR43806:SF11">
    <property type="entry name" value="CEREVISIN-RELATED"/>
    <property type="match status" value="1"/>
</dbReference>
<dbReference type="InterPro" id="IPR034193">
    <property type="entry name" value="PCSK9_ProteinaseK-like"/>
</dbReference>